<dbReference type="Pfam" id="PF21597">
    <property type="entry name" value="TetR_C_43"/>
    <property type="match status" value="1"/>
</dbReference>
<sequence>MKDRGVRDVADAGDLRGLDDVAVGAAGARATAQQGDAWTALVDYLEETMRLQATNRGLRALMCPAGSDYSSVQACRAVVDPCLEQVVELAHRQGTLRPDITARDITYLQVALVGIMDATADAPDAYRRHLALFLDGARLHPAATPAS</sequence>
<proteinExistence type="predicted"/>
<feature type="domain" description="Transcriptional regulator SbtR-like C-terminal" evidence="1">
    <location>
        <begin position="39"/>
        <end position="138"/>
    </location>
</feature>
<organism evidence="2 3">
    <name type="scientific">Streptomyces apricus</name>
    <dbReference type="NCBI Taxonomy" id="1828112"/>
    <lineage>
        <taxon>Bacteria</taxon>
        <taxon>Bacillati</taxon>
        <taxon>Actinomycetota</taxon>
        <taxon>Actinomycetes</taxon>
        <taxon>Kitasatosporales</taxon>
        <taxon>Streptomycetaceae</taxon>
        <taxon>Streptomyces</taxon>
    </lineage>
</organism>
<evidence type="ECO:0000313" key="2">
    <source>
        <dbReference type="EMBL" id="KAA0927030.1"/>
    </source>
</evidence>
<comment type="caution">
    <text evidence="2">The sequence shown here is derived from an EMBL/GenBank/DDBJ whole genome shotgun (WGS) entry which is preliminary data.</text>
</comment>
<name>A0A5B0ABA6_9ACTN</name>
<gene>
    <name evidence="2" type="ORF">FGF04_31845</name>
</gene>
<dbReference type="EMBL" id="VDFC01000058">
    <property type="protein sequence ID" value="KAA0927030.1"/>
    <property type="molecule type" value="Genomic_DNA"/>
</dbReference>
<dbReference type="Proteomes" id="UP000324965">
    <property type="component" value="Unassembled WGS sequence"/>
</dbReference>
<keyword evidence="3" id="KW-1185">Reference proteome</keyword>
<dbReference type="AlphaFoldDB" id="A0A5B0ABA6"/>
<evidence type="ECO:0000313" key="3">
    <source>
        <dbReference type="Proteomes" id="UP000324965"/>
    </source>
</evidence>
<dbReference type="Gene3D" id="1.10.357.10">
    <property type="entry name" value="Tetracycline Repressor, domain 2"/>
    <property type="match status" value="1"/>
</dbReference>
<dbReference type="RefSeq" id="WP_149514845.1">
    <property type="nucleotide sequence ID" value="NZ_VDFC01000058.1"/>
</dbReference>
<protein>
    <recommendedName>
        <fullName evidence="1">Transcriptional regulator SbtR-like C-terminal domain-containing protein</fullName>
    </recommendedName>
</protein>
<dbReference type="InterPro" id="IPR049445">
    <property type="entry name" value="TetR_SbtR-like_C"/>
</dbReference>
<dbReference type="SUPFAM" id="SSF48498">
    <property type="entry name" value="Tetracyclin repressor-like, C-terminal domain"/>
    <property type="match status" value="1"/>
</dbReference>
<dbReference type="InterPro" id="IPR036271">
    <property type="entry name" value="Tet_transcr_reg_TetR-rel_C_sf"/>
</dbReference>
<dbReference type="OrthoDB" id="3192968at2"/>
<reference evidence="2 3" key="1">
    <citation type="submission" date="2019-05" db="EMBL/GenBank/DDBJ databases">
        <authorList>
            <person name="Hariharan J."/>
            <person name="Choudoir M.J."/>
            <person name="Diebold P."/>
            <person name="Panke-Buisse K."/>
            <person name="Buckley D.H."/>
        </authorList>
    </citation>
    <scope>NUCLEOTIDE SEQUENCE [LARGE SCALE GENOMIC DNA]</scope>
    <source>
        <strain evidence="2 3">SUN51</strain>
    </source>
</reference>
<accession>A0A5B0ABA6</accession>
<evidence type="ECO:0000259" key="1">
    <source>
        <dbReference type="Pfam" id="PF21597"/>
    </source>
</evidence>